<dbReference type="AlphaFoldDB" id="A0AAV6WH36"/>
<dbReference type="Gene3D" id="1.10.8.430">
    <property type="entry name" value="Helical domain of apoptotic protease-activating factors"/>
    <property type="match status" value="1"/>
</dbReference>
<dbReference type="Gene3D" id="3.80.10.10">
    <property type="entry name" value="Ribonuclease Inhibitor"/>
    <property type="match status" value="1"/>
</dbReference>
<dbReference type="InterPro" id="IPR042197">
    <property type="entry name" value="Apaf_helical"/>
</dbReference>
<dbReference type="InterPro" id="IPR027417">
    <property type="entry name" value="P-loop_NTPase"/>
</dbReference>
<reference evidence="8" key="1">
    <citation type="submission" date="2019-10" db="EMBL/GenBank/DDBJ databases">
        <authorList>
            <person name="Zhang R."/>
            <person name="Pan Y."/>
            <person name="Wang J."/>
            <person name="Ma R."/>
            <person name="Yu S."/>
        </authorList>
    </citation>
    <scope>NUCLEOTIDE SEQUENCE</scope>
    <source>
        <strain evidence="8">LA-IB0</strain>
        <tissue evidence="8">Leaf</tissue>
    </source>
</reference>
<keyword evidence="5" id="KW-0677">Repeat</keyword>
<dbReference type="EMBL" id="WHWC01000017">
    <property type="protein sequence ID" value="KAG8366300.1"/>
    <property type="molecule type" value="Genomic_DNA"/>
</dbReference>
<evidence type="ECO:0000256" key="3">
    <source>
        <dbReference type="ARBA" id="ARBA00022614"/>
    </source>
</evidence>
<dbReference type="InterPro" id="IPR032675">
    <property type="entry name" value="LRR_dom_sf"/>
</dbReference>
<dbReference type="Gene3D" id="1.20.5.4130">
    <property type="match status" value="1"/>
</dbReference>
<gene>
    <name evidence="8" type="ORF">BUALT_Bualt17G0062000</name>
</gene>
<dbReference type="Pfam" id="PF00931">
    <property type="entry name" value="NB-ARC"/>
    <property type="match status" value="1"/>
</dbReference>
<dbReference type="GO" id="GO:0043531">
    <property type="term" value="F:ADP binding"/>
    <property type="evidence" value="ECO:0007669"/>
    <property type="project" value="InterPro"/>
</dbReference>
<comment type="similarity">
    <text evidence="2">Belongs to the disease resistance NB-LRR family.</text>
</comment>
<sequence>MAYAAVVSLLQILKQIDHPNSDQFSQSQMIESLRNKVLSLKSHLQKNSVFLVSHLDILVIGAIRKAEETSIVKLGYKFGENNERNRLDFRPRQCNVMLGRDEEFTNLTEWLIRPAASRLEVVPIVGPFGIGKTTMAKAVYNSPLILNRFKTRAWVTIPPKYTTREILIDLLRSMRKLSDEMHEKTDKQLAKYLHNCLKFRKYLLVLDDVWDVEHWNDLIELFPNHNNGNDDKAWNLLHEIVFVNESPPPPELEKIAMEIALKCRGLPLALVTIAKLLCWTSIIDWKTILCSIDGLMEEMELVLTIMMLAYNRLPQNLKACLLYMAVFPFKYEIPAPKLTKLLIAEEFLELEGFETLEERTEECLWQLVDKSLVSVCQQSSRDHVYPLREWFELKLLRVLDVLNIRFYSFPLELLEAVHSRYLAFSCNGELPASACKLLYLRVLIIHRYLNIKRSGALQYLPMEVWNMKELRYVQIMGSDLPDPSTTATGNDGSDLLLENLLSLLDVSPHSCTRGVLQRIPNLKKLAIRIESMSAEEASDEAFSFLSNLVVLQRLESLKCIFLHPCRRSQVVSSISALPPSLIKLTLSGCGLSWEDMAMIVALPNLEVLKLQRYAFRGPKWLLNNEVFTRLKFLLVEDTDIEHWMADDTSFPRTSVVISAEQIEEKQRSLGNYGIKVQIYSSLDDENMES</sequence>
<proteinExistence type="inferred from homology"/>
<keyword evidence="9" id="KW-1185">Reference proteome</keyword>
<name>A0AAV6WH36_9LAMI</name>
<dbReference type="SUPFAM" id="SSF52047">
    <property type="entry name" value="RNI-like"/>
    <property type="match status" value="1"/>
</dbReference>
<keyword evidence="4" id="KW-0381">Hypersensitive response</keyword>
<comment type="function">
    <text evidence="1">Confers resistance to late blight (Phytophthora infestans) races carrying the avirulence gene Avr1. Resistance proteins guard the plant against pathogens that contain an appropriate avirulence protein via an indirect interaction with this avirulence protein. That triggers a defense system including the hypersensitive response, which restricts the pathogen growth.</text>
</comment>
<evidence type="ECO:0000313" key="8">
    <source>
        <dbReference type="EMBL" id="KAG8366300.1"/>
    </source>
</evidence>
<dbReference type="Proteomes" id="UP000826271">
    <property type="component" value="Unassembled WGS sequence"/>
</dbReference>
<comment type="caution">
    <text evidence="8">The sequence shown here is derived from an EMBL/GenBank/DDBJ whole genome shotgun (WGS) entry which is preliminary data.</text>
</comment>
<dbReference type="PRINTS" id="PR00364">
    <property type="entry name" value="DISEASERSIST"/>
</dbReference>
<evidence type="ECO:0000256" key="1">
    <source>
        <dbReference type="ARBA" id="ARBA00002074"/>
    </source>
</evidence>
<protein>
    <recommendedName>
        <fullName evidence="7">NB-ARC domain-containing protein</fullName>
    </recommendedName>
</protein>
<dbReference type="GO" id="GO:0005737">
    <property type="term" value="C:cytoplasm"/>
    <property type="evidence" value="ECO:0007669"/>
    <property type="project" value="UniProtKB-SubCell"/>
</dbReference>
<dbReference type="InterPro" id="IPR036388">
    <property type="entry name" value="WH-like_DNA-bd_sf"/>
</dbReference>
<accession>A0AAV6WH36</accession>
<evidence type="ECO:0000256" key="4">
    <source>
        <dbReference type="ARBA" id="ARBA00022667"/>
    </source>
</evidence>
<dbReference type="PANTHER" id="PTHR23155">
    <property type="entry name" value="DISEASE RESISTANCE PROTEIN RP"/>
    <property type="match status" value="1"/>
</dbReference>
<evidence type="ECO:0000313" key="9">
    <source>
        <dbReference type="Proteomes" id="UP000826271"/>
    </source>
</evidence>
<evidence type="ECO:0000256" key="2">
    <source>
        <dbReference type="ARBA" id="ARBA00008894"/>
    </source>
</evidence>
<keyword evidence="6" id="KW-0611">Plant defense</keyword>
<dbReference type="GO" id="GO:0009626">
    <property type="term" value="P:plant-type hypersensitive response"/>
    <property type="evidence" value="ECO:0007669"/>
    <property type="project" value="UniProtKB-KW"/>
</dbReference>
<feature type="domain" description="NB-ARC" evidence="7">
    <location>
        <begin position="103"/>
        <end position="228"/>
    </location>
</feature>
<organism evidence="8 9">
    <name type="scientific">Buddleja alternifolia</name>
    <dbReference type="NCBI Taxonomy" id="168488"/>
    <lineage>
        <taxon>Eukaryota</taxon>
        <taxon>Viridiplantae</taxon>
        <taxon>Streptophyta</taxon>
        <taxon>Embryophyta</taxon>
        <taxon>Tracheophyta</taxon>
        <taxon>Spermatophyta</taxon>
        <taxon>Magnoliopsida</taxon>
        <taxon>eudicotyledons</taxon>
        <taxon>Gunneridae</taxon>
        <taxon>Pentapetalae</taxon>
        <taxon>asterids</taxon>
        <taxon>lamiids</taxon>
        <taxon>Lamiales</taxon>
        <taxon>Scrophulariaceae</taxon>
        <taxon>Buddlejeae</taxon>
        <taxon>Buddleja</taxon>
    </lineage>
</organism>
<dbReference type="Gene3D" id="3.40.50.300">
    <property type="entry name" value="P-loop containing nucleotide triphosphate hydrolases"/>
    <property type="match status" value="1"/>
</dbReference>
<evidence type="ECO:0000259" key="7">
    <source>
        <dbReference type="Pfam" id="PF00931"/>
    </source>
</evidence>
<keyword evidence="3" id="KW-0433">Leucine-rich repeat</keyword>
<dbReference type="InterPro" id="IPR002182">
    <property type="entry name" value="NB-ARC"/>
</dbReference>
<dbReference type="Gene3D" id="1.10.10.10">
    <property type="entry name" value="Winged helix-like DNA-binding domain superfamily/Winged helix DNA-binding domain"/>
    <property type="match status" value="1"/>
</dbReference>
<evidence type="ECO:0000256" key="6">
    <source>
        <dbReference type="ARBA" id="ARBA00022821"/>
    </source>
</evidence>
<dbReference type="SUPFAM" id="SSF52540">
    <property type="entry name" value="P-loop containing nucleoside triphosphate hydrolases"/>
    <property type="match status" value="1"/>
</dbReference>
<evidence type="ECO:0000256" key="5">
    <source>
        <dbReference type="ARBA" id="ARBA00022737"/>
    </source>
</evidence>
<dbReference type="InterPro" id="IPR044974">
    <property type="entry name" value="Disease_R_plants"/>
</dbReference>
<dbReference type="PANTHER" id="PTHR23155:SF1152">
    <property type="entry name" value="AAA+ ATPASE DOMAIN-CONTAINING PROTEIN"/>
    <property type="match status" value="1"/>
</dbReference>